<gene>
    <name evidence="1" type="ORF">A1O9_12529</name>
</gene>
<protein>
    <submittedName>
        <fullName evidence="1">Uncharacterized protein</fullName>
    </submittedName>
</protein>
<sequence length="247" mass="27686">MRFAASSLEQRKKRIRGILASFDRDEIPSNYKADIFASIGEEQSKRSSSEWVIGDDLPGSLMQKGCHDPAAWVVLNELEPADVRMRKFGQKINRLFKAEIEKYDNTVPWQEGKAQRRALVEEISQTTRILSQSASDDLEDVSEGLNDLAQALVSALQEVCKRNMDSVHKHGSTRTRRSSGGEVEISLYHYLIHSPPPQEPVFILAALEAIKALAPGTFKGNEMRNKLRGIVGQLLANGTPKPYRDRL</sequence>
<accession>A0A072P715</accession>
<evidence type="ECO:0000313" key="2">
    <source>
        <dbReference type="Proteomes" id="UP000027920"/>
    </source>
</evidence>
<dbReference type="OrthoDB" id="4113645at2759"/>
<dbReference type="GeneID" id="25287423"/>
<evidence type="ECO:0000313" key="1">
    <source>
        <dbReference type="EMBL" id="KEF51380.1"/>
    </source>
</evidence>
<feature type="non-terminal residue" evidence="1">
    <location>
        <position position="247"/>
    </location>
</feature>
<dbReference type="RefSeq" id="XP_013253970.1">
    <property type="nucleotide sequence ID" value="XM_013398516.1"/>
</dbReference>
<dbReference type="AlphaFoldDB" id="A0A072P715"/>
<comment type="caution">
    <text evidence="1">The sequence shown here is derived from an EMBL/GenBank/DDBJ whole genome shotgun (WGS) entry which is preliminary data.</text>
</comment>
<dbReference type="Proteomes" id="UP000027920">
    <property type="component" value="Unassembled WGS sequence"/>
</dbReference>
<reference evidence="1 2" key="1">
    <citation type="submission" date="2013-03" db="EMBL/GenBank/DDBJ databases">
        <title>The Genome Sequence of Exophiala aquamarina CBS 119918.</title>
        <authorList>
            <consortium name="The Broad Institute Genomics Platform"/>
            <person name="Cuomo C."/>
            <person name="de Hoog S."/>
            <person name="Gorbushina A."/>
            <person name="Walker B."/>
            <person name="Young S.K."/>
            <person name="Zeng Q."/>
            <person name="Gargeya S."/>
            <person name="Fitzgerald M."/>
            <person name="Haas B."/>
            <person name="Abouelleil A."/>
            <person name="Allen A.W."/>
            <person name="Alvarado L."/>
            <person name="Arachchi H.M."/>
            <person name="Berlin A.M."/>
            <person name="Chapman S.B."/>
            <person name="Gainer-Dewar J."/>
            <person name="Goldberg J."/>
            <person name="Griggs A."/>
            <person name="Gujja S."/>
            <person name="Hansen M."/>
            <person name="Howarth C."/>
            <person name="Imamovic A."/>
            <person name="Ireland A."/>
            <person name="Larimer J."/>
            <person name="McCowan C."/>
            <person name="Murphy C."/>
            <person name="Pearson M."/>
            <person name="Poon T.W."/>
            <person name="Priest M."/>
            <person name="Roberts A."/>
            <person name="Saif S."/>
            <person name="Shea T."/>
            <person name="Sisk P."/>
            <person name="Sykes S."/>
            <person name="Wortman J."/>
            <person name="Nusbaum C."/>
            <person name="Birren B."/>
        </authorList>
    </citation>
    <scope>NUCLEOTIDE SEQUENCE [LARGE SCALE GENOMIC DNA]</scope>
    <source>
        <strain evidence="1 2">CBS 119918</strain>
    </source>
</reference>
<keyword evidence="2" id="KW-1185">Reference proteome</keyword>
<organism evidence="1 2">
    <name type="scientific">Exophiala aquamarina CBS 119918</name>
    <dbReference type="NCBI Taxonomy" id="1182545"/>
    <lineage>
        <taxon>Eukaryota</taxon>
        <taxon>Fungi</taxon>
        <taxon>Dikarya</taxon>
        <taxon>Ascomycota</taxon>
        <taxon>Pezizomycotina</taxon>
        <taxon>Eurotiomycetes</taxon>
        <taxon>Chaetothyriomycetidae</taxon>
        <taxon>Chaetothyriales</taxon>
        <taxon>Herpotrichiellaceae</taxon>
        <taxon>Exophiala</taxon>
    </lineage>
</organism>
<dbReference type="EMBL" id="AMGV01000024">
    <property type="protein sequence ID" value="KEF51380.1"/>
    <property type="molecule type" value="Genomic_DNA"/>
</dbReference>
<proteinExistence type="predicted"/>
<dbReference type="HOGENOM" id="CLU_086711_0_0_1"/>
<name>A0A072P715_9EURO</name>
<dbReference type="VEuPathDB" id="FungiDB:A1O9_12529"/>